<dbReference type="Proteomes" id="UP001491310">
    <property type="component" value="Unassembled WGS sequence"/>
</dbReference>
<sequence length="822" mass="85353">MQSGGRNVPDAAQKTTVGFNATGLTNDRILFVAQVLVGYKVEVQVKDGTIYEGILHTMRPETKEVNVVLHWARPIKGPGAAAAPPAVKQMLIPSGDLVQILAKNVDLSEEELSGPLNGANAFETDSEISKGRGGVERELTRWQPDTSMDAPDMTMNSGAFGRPNAGSVTGWDQFETNRQKFQVKTTWDENLYTTKLDKSKAGISVAEAERIAAEIERQTTRNRHMAEERNIKDLSVQELDEEELYSSVARGAPDEDASARPADAANDITFGTDAGSDTSNKPTSSSGHEAADGVRKPAWGNAGAGVAVVSGRGNSWEPPGKVRTAPVAVVDPRKEHNKLRLQMTGGAIHKGKDRSSPSSYGTPKGLRSPLASPLVGDSIQVEALDLNPGVARIDRKTRKEFEEFKTKRKEGSGGAEMRSFSHELASGGRKTGADQPPLSSSAGSSSKAGGVLSPASAPPSNSSFSSDAPPAPSVTSAPAPAAAASSSGAASGQPSSGQPPRPPASKSSLNPDAKSFLFNPNAKEFKPTFSAATTPAGTPFGTPAATPPATPASSISSASAFRQNSFGSSHFGGPGGASQWISSRSHSSPSTHSGNQRKYERQMEREGRMWEDGRGGAGSVDRMDREHIRNGPGGGPGGPPQHVGQLHSLSASAGLQMSAGPGHMGGPVGLPMGGGPGQWAVQQQFVPGQPFMPMVPGSPQQPQMMAYMGRPYGPPPGGFLMRPGSMPGSPYAGGMVYAPAPPGMHPGTPGGPRHQMFPAPGMMMQGGPGMSPMGMPGPHMGMPGGPGGPHMEQPGGPGPHGSPEQRHRGPGGGHQFHSPTKP</sequence>
<dbReference type="InterPro" id="IPR025852">
    <property type="entry name" value="SM_dom_ATX"/>
</dbReference>
<dbReference type="InterPro" id="IPR045117">
    <property type="entry name" value="ATXN2-like"/>
</dbReference>
<feature type="compositionally biased region" description="Polar residues" evidence="1">
    <location>
        <begin position="275"/>
        <end position="287"/>
    </location>
</feature>
<evidence type="ECO:0000313" key="4">
    <source>
        <dbReference type="Proteomes" id="UP001491310"/>
    </source>
</evidence>
<feature type="region of interest" description="Disordered" evidence="1">
    <location>
        <begin position="343"/>
        <end position="372"/>
    </location>
</feature>
<feature type="compositionally biased region" description="Low complexity" evidence="1">
    <location>
        <begin position="577"/>
        <end position="593"/>
    </location>
</feature>
<proteinExistence type="predicted"/>
<evidence type="ECO:0000259" key="2">
    <source>
        <dbReference type="SMART" id="SM01272"/>
    </source>
</evidence>
<feature type="domain" description="LsmAD" evidence="2">
    <location>
        <begin position="181"/>
        <end position="251"/>
    </location>
</feature>
<dbReference type="InterPro" id="IPR009604">
    <property type="entry name" value="LsmAD_domain"/>
</dbReference>
<feature type="region of interest" description="Disordered" evidence="1">
    <location>
        <begin position="771"/>
        <end position="822"/>
    </location>
</feature>
<dbReference type="Pfam" id="PF06741">
    <property type="entry name" value="LsmAD"/>
    <property type="match status" value="1"/>
</dbReference>
<dbReference type="PANTHER" id="PTHR12854:SF7">
    <property type="entry name" value="ATAXIN-2 HOMOLOG"/>
    <property type="match status" value="1"/>
</dbReference>
<dbReference type="PANTHER" id="PTHR12854">
    <property type="entry name" value="ATAXIN 2-RELATED"/>
    <property type="match status" value="1"/>
</dbReference>
<dbReference type="Pfam" id="PF14438">
    <property type="entry name" value="SM-ATX"/>
    <property type="match status" value="1"/>
</dbReference>
<dbReference type="SMART" id="SM01272">
    <property type="entry name" value="LsmAD"/>
    <property type="match status" value="1"/>
</dbReference>
<protein>
    <recommendedName>
        <fullName evidence="2">LsmAD domain-containing protein</fullName>
    </recommendedName>
</protein>
<accession>A0ABR2YMU9</accession>
<comment type="caution">
    <text evidence="3">The sequence shown here is derived from an EMBL/GenBank/DDBJ whole genome shotgun (WGS) entry which is preliminary data.</text>
</comment>
<feature type="compositionally biased region" description="Low complexity" evidence="1">
    <location>
        <begin position="439"/>
        <end position="496"/>
    </location>
</feature>
<evidence type="ECO:0000256" key="1">
    <source>
        <dbReference type="SAM" id="MobiDB-lite"/>
    </source>
</evidence>
<feature type="compositionally biased region" description="Low complexity" evidence="1">
    <location>
        <begin position="527"/>
        <end position="544"/>
    </location>
</feature>
<organism evidence="3 4">
    <name type="scientific">Coccomyxa subellipsoidea</name>
    <dbReference type="NCBI Taxonomy" id="248742"/>
    <lineage>
        <taxon>Eukaryota</taxon>
        <taxon>Viridiplantae</taxon>
        <taxon>Chlorophyta</taxon>
        <taxon>core chlorophytes</taxon>
        <taxon>Trebouxiophyceae</taxon>
        <taxon>Trebouxiophyceae incertae sedis</taxon>
        <taxon>Coccomyxaceae</taxon>
        <taxon>Coccomyxa</taxon>
    </lineage>
</organism>
<feature type="compositionally biased region" description="Low complexity" evidence="1">
    <location>
        <begin position="551"/>
        <end position="569"/>
    </location>
</feature>
<name>A0ABR2YMU9_9CHLO</name>
<feature type="compositionally biased region" description="Basic and acidic residues" evidence="1">
    <location>
        <begin position="597"/>
        <end position="614"/>
    </location>
</feature>
<evidence type="ECO:0000313" key="3">
    <source>
        <dbReference type="EMBL" id="KAK9908218.1"/>
    </source>
</evidence>
<keyword evidence="4" id="KW-1185">Reference proteome</keyword>
<dbReference type="EMBL" id="JALJOT010000008">
    <property type="protein sequence ID" value="KAK9908218.1"/>
    <property type="molecule type" value="Genomic_DNA"/>
</dbReference>
<feature type="region of interest" description="Disordered" evidence="1">
    <location>
        <begin position="423"/>
        <end position="645"/>
    </location>
</feature>
<feature type="compositionally biased region" description="Low complexity" evidence="1">
    <location>
        <begin position="771"/>
        <end position="781"/>
    </location>
</feature>
<gene>
    <name evidence="3" type="ORF">WJX75_004384</name>
</gene>
<reference evidence="3 4" key="1">
    <citation type="journal article" date="2024" name="Nat. Commun.">
        <title>Phylogenomics reveals the evolutionary origins of lichenization in chlorophyte algae.</title>
        <authorList>
            <person name="Puginier C."/>
            <person name="Libourel C."/>
            <person name="Otte J."/>
            <person name="Skaloud P."/>
            <person name="Haon M."/>
            <person name="Grisel S."/>
            <person name="Petersen M."/>
            <person name="Berrin J.G."/>
            <person name="Delaux P.M."/>
            <person name="Dal Grande F."/>
            <person name="Keller J."/>
        </authorList>
    </citation>
    <scope>NUCLEOTIDE SEQUENCE [LARGE SCALE GENOMIC DNA]</scope>
    <source>
        <strain evidence="3 4">SAG 216-7</strain>
    </source>
</reference>
<feature type="region of interest" description="Disordered" evidence="1">
    <location>
        <begin position="250"/>
        <end position="299"/>
    </location>
</feature>